<proteinExistence type="predicted"/>
<organism evidence="2">
    <name type="scientific">Anopheles darlingi</name>
    <name type="common">Mosquito</name>
    <dbReference type="NCBI Taxonomy" id="43151"/>
    <lineage>
        <taxon>Eukaryota</taxon>
        <taxon>Metazoa</taxon>
        <taxon>Ecdysozoa</taxon>
        <taxon>Arthropoda</taxon>
        <taxon>Hexapoda</taxon>
        <taxon>Insecta</taxon>
        <taxon>Pterygota</taxon>
        <taxon>Neoptera</taxon>
        <taxon>Endopterygota</taxon>
        <taxon>Diptera</taxon>
        <taxon>Nematocera</taxon>
        <taxon>Culicoidea</taxon>
        <taxon>Culicidae</taxon>
        <taxon>Anophelinae</taxon>
        <taxon>Anopheles</taxon>
    </lineage>
</organism>
<reference evidence="2" key="1">
    <citation type="submission" date="2018-01" db="EMBL/GenBank/DDBJ databases">
        <title>An insight into the sialome of Amazonian anophelines.</title>
        <authorList>
            <person name="Ribeiro J.M."/>
            <person name="Scarpassa V."/>
            <person name="Calvo E."/>
        </authorList>
    </citation>
    <scope>NUCLEOTIDE SEQUENCE</scope>
</reference>
<keyword evidence="1" id="KW-0812">Transmembrane</keyword>
<sequence length="102" mass="11907">MFYETFFPGPAFCWLTCFFSSELILLLRADLTRPYQNWSPGILPIVYPAFRCYLPLLLAIIIYCFHYQKHTSSTTLAKKIVKTLIPILFGCFFQKNSPNARE</sequence>
<name>A0A2M4D5P1_ANODA</name>
<accession>A0A2M4D5P1</accession>
<feature type="transmembrane region" description="Helical" evidence="1">
    <location>
        <begin position="41"/>
        <end position="65"/>
    </location>
</feature>
<dbReference type="EMBL" id="GGFL01008699">
    <property type="protein sequence ID" value="MBW72877.1"/>
    <property type="molecule type" value="Transcribed_RNA"/>
</dbReference>
<keyword evidence="1" id="KW-0472">Membrane</keyword>
<keyword evidence="1" id="KW-1133">Transmembrane helix</keyword>
<evidence type="ECO:0000256" key="1">
    <source>
        <dbReference type="SAM" id="Phobius"/>
    </source>
</evidence>
<feature type="transmembrane region" description="Helical" evidence="1">
    <location>
        <begin position="12"/>
        <end position="29"/>
    </location>
</feature>
<protein>
    <submittedName>
        <fullName evidence="2">Uncharacterized protein</fullName>
    </submittedName>
</protein>
<dbReference type="AlphaFoldDB" id="A0A2M4D5P1"/>
<evidence type="ECO:0000313" key="2">
    <source>
        <dbReference type="EMBL" id="MBW72877.1"/>
    </source>
</evidence>